<proteinExistence type="predicted"/>
<dbReference type="EMBL" id="JAMQOQ010000001">
    <property type="protein sequence ID" value="MDS0292955.1"/>
    <property type="molecule type" value="Genomic_DNA"/>
</dbReference>
<evidence type="ECO:0000256" key="1">
    <source>
        <dbReference type="SAM" id="MobiDB-lite"/>
    </source>
</evidence>
<feature type="compositionally biased region" description="Basic and acidic residues" evidence="1">
    <location>
        <begin position="77"/>
        <end position="86"/>
    </location>
</feature>
<gene>
    <name evidence="2" type="ORF">NDI79_02075</name>
</gene>
<sequence length="161" mass="17723">MKRSRWSPGSWTHVFTLRERVVSAVEVLEEPRSAEYLAVLADGTQAETKEALDRLVDEGVVRVDGDGYEMDPSGSVRRSETRRGVDPTELDSETLARMEAAVREAEGADPDRPYAELTEYEKGRLEGYSTVLSMLSELRGGTEGEGTDEGGPDRSDRSPAN</sequence>
<protein>
    <submittedName>
        <fullName evidence="2">Uncharacterized protein</fullName>
    </submittedName>
</protein>
<keyword evidence="3" id="KW-1185">Reference proteome</keyword>
<feature type="region of interest" description="Disordered" evidence="1">
    <location>
        <begin position="64"/>
        <end position="90"/>
    </location>
</feature>
<organism evidence="2 3">
    <name type="scientific">Halogeometricum luteum</name>
    <dbReference type="NCBI Taxonomy" id="2950537"/>
    <lineage>
        <taxon>Archaea</taxon>
        <taxon>Methanobacteriati</taxon>
        <taxon>Methanobacteriota</taxon>
        <taxon>Stenosarchaea group</taxon>
        <taxon>Halobacteria</taxon>
        <taxon>Halobacteriales</taxon>
        <taxon>Haloferacaceae</taxon>
        <taxon>Halogeometricum</taxon>
    </lineage>
</organism>
<accession>A0ABU2FWQ4</accession>
<comment type="caution">
    <text evidence="2">The sequence shown here is derived from an EMBL/GenBank/DDBJ whole genome shotgun (WGS) entry which is preliminary data.</text>
</comment>
<feature type="compositionally biased region" description="Basic and acidic residues" evidence="1">
    <location>
        <begin position="151"/>
        <end position="161"/>
    </location>
</feature>
<dbReference type="Proteomes" id="UP001254813">
    <property type="component" value="Unassembled WGS sequence"/>
</dbReference>
<evidence type="ECO:0000313" key="3">
    <source>
        <dbReference type="Proteomes" id="UP001254813"/>
    </source>
</evidence>
<name>A0ABU2FWQ4_9EURY</name>
<reference evidence="2 3" key="1">
    <citation type="submission" date="2022-06" db="EMBL/GenBank/DDBJ databases">
        <title>Halogeometricum sp. a new haloarchaeum isolate from saline soil.</title>
        <authorList>
            <person name="Strakova D."/>
            <person name="Galisteo C."/>
            <person name="Sanchez-Porro C."/>
            <person name="Ventosa A."/>
        </authorList>
    </citation>
    <scope>NUCLEOTIDE SEQUENCE [LARGE SCALE GENOMIC DNA]</scope>
    <source>
        <strain evidence="3">S3BR25-2</strain>
    </source>
</reference>
<dbReference type="RefSeq" id="WP_310926792.1">
    <property type="nucleotide sequence ID" value="NZ_JAMQOQ010000001.1"/>
</dbReference>
<dbReference type="InterPro" id="IPR055766">
    <property type="entry name" value="DUF7342"/>
</dbReference>
<feature type="region of interest" description="Disordered" evidence="1">
    <location>
        <begin position="135"/>
        <end position="161"/>
    </location>
</feature>
<evidence type="ECO:0000313" key="2">
    <source>
        <dbReference type="EMBL" id="MDS0292955.1"/>
    </source>
</evidence>
<dbReference type="Pfam" id="PF24033">
    <property type="entry name" value="DUF7342"/>
    <property type="match status" value="1"/>
</dbReference>